<evidence type="ECO:0000313" key="6">
    <source>
        <dbReference type="Proteomes" id="UP001163823"/>
    </source>
</evidence>
<organism evidence="5 6">
    <name type="scientific">Quillaja saponaria</name>
    <name type="common">Soap bark tree</name>
    <dbReference type="NCBI Taxonomy" id="32244"/>
    <lineage>
        <taxon>Eukaryota</taxon>
        <taxon>Viridiplantae</taxon>
        <taxon>Streptophyta</taxon>
        <taxon>Embryophyta</taxon>
        <taxon>Tracheophyta</taxon>
        <taxon>Spermatophyta</taxon>
        <taxon>Magnoliopsida</taxon>
        <taxon>eudicotyledons</taxon>
        <taxon>Gunneridae</taxon>
        <taxon>Pentapetalae</taxon>
        <taxon>rosids</taxon>
        <taxon>fabids</taxon>
        <taxon>Fabales</taxon>
        <taxon>Quillajaceae</taxon>
        <taxon>Quillaja</taxon>
    </lineage>
</organism>
<feature type="compositionally biased region" description="Polar residues" evidence="4">
    <location>
        <begin position="261"/>
        <end position="271"/>
    </location>
</feature>
<name>A0AAD7L8X5_QUISA</name>
<dbReference type="KEGG" id="qsa:O6P43_024699"/>
<reference evidence="5" key="1">
    <citation type="journal article" date="2023" name="Science">
        <title>Elucidation of the pathway for biosynthesis of saponin adjuvants from the soapbark tree.</title>
        <authorList>
            <person name="Reed J."/>
            <person name="Orme A."/>
            <person name="El-Demerdash A."/>
            <person name="Owen C."/>
            <person name="Martin L.B.B."/>
            <person name="Misra R.C."/>
            <person name="Kikuchi S."/>
            <person name="Rejzek M."/>
            <person name="Martin A.C."/>
            <person name="Harkess A."/>
            <person name="Leebens-Mack J."/>
            <person name="Louveau T."/>
            <person name="Stephenson M.J."/>
            <person name="Osbourn A."/>
        </authorList>
    </citation>
    <scope>NUCLEOTIDE SEQUENCE</scope>
    <source>
        <strain evidence="5">S10</strain>
    </source>
</reference>
<dbReference type="GO" id="GO:0009903">
    <property type="term" value="P:chloroplast avoidance movement"/>
    <property type="evidence" value="ECO:0007669"/>
    <property type="project" value="TreeGrafter"/>
</dbReference>
<gene>
    <name evidence="5" type="ORF">O6P43_024699</name>
</gene>
<proteinExistence type="inferred from homology"/>
<comment type="similarity">
    <text evidence="1">Belongs to the WEB family.</text>
</comment>
<feature type="coiled-coil region" evidence="3">
    <location>
        <begin position="71"/>
        <end position="147"/>
    </location>
</feature>
<dbReference type="PANTHER" id="PTHR32054:SF70">
    <property type="entry name" value="OS07G0620100 PROTEIN"/>
    <property type="match status" value="1"/>
</dbReference>
<dbReference type="Proteomes" id="UP001163823">
    <property type="component" value="Chromosome 10"/>
</dbReference>
<feature type="region of interest" description="Disordered" evidence="4">
    <location>
        <begin position="212"/>
        <end position="279"/>
    </location>
</feature>
<accession>A0AAD7L8X5</accession>
<comment type="caution">
    <text evidence="5">The sequence shown here is derived from an EMBL/GenBank/DDBJ whole genome shotgun (WGS) entry which is preliminary data.</text>
</comment>
<dbReference type="AlphaFoldDB" id="A0AAD7L8X5"/>
<dbReference type="EMBL" id="JARAOO010000010">
    <property type="protein sequence ID" value="KAJ7952936.1"/>
    <property type="molecule type" value="Genomic_DNA"/>
</dbReference>
<sequence>MDAKLAELFQIKQKLKIAKETATQSWLDSKPLIDELETQKSNFAIAQNRVAMSNVVISDLESQLKTTNKCIKSKMEEKHEAAKMIDEINQNLGHTRDEMERLKLDISEERRAKPKRRQALRLRRQTLQTLQLTLRAVQIESEALRESEAKAIYHINCSKCDTGIVQLSHEDYYALTRKAEDENSLAVWRVAMATEQKLEAEGKRDLALSRLKKKSYSKRSQRRGNRRSVSTKIESPIENRGAAFPKARANLSAKSDRKESPPTTTTQFRGSRSNHPKIMKKKKKASILRQIRRFFVHKIGRFFR</sequence>
<evidence type="ECO:0000313" key="5">
    <source>
        <dbReference type="EMBL" id="KAJ7952936.1"/>
    </source>
</evidence>
<dbReference type="PANTHER" id="PTHR32054">
    <property type="entry name" value="HEAVY CHAIN, PUTATIVE, EXPRESSED-RELATED-RELATED"/>
    <property type="match status" value="1"/>
</dbReference>
<evidence type="ECO:0000256" key="1">
    <source>
        <dbReference type="ARBA" id="ARBA00005485"/>
    </source>
</evidence>
<evidence type="ECO:0000256" key="4">
    <source>
        <dbReference type="SAM" id="MobiDB-lite"/>
    </source>
</evidence>
<evidence type="ECO:0000256" key="2">
    <source>
        <dbReference type="ARBA" id="ARBA00023054"/>
    </source>
</evidence>
<dbReference type="InterPro" id="IPR008545">
    <property type="entry name" value="Web"/>
</dbReference>
<evidence type="ECO:0000256" key="3">
    <source>
        <dbReference type="SAM" id="Coils"/>
    </source>
</evidence>
<dbReference type="Pfam" id="PF05701">
    <property type="entry name" value="WEMBL"/>
    <property type="match status" value="1"/>
</dbReference>
<dbReference type="GO" id="GO:0009904">
    <property type="term" value="P:chloroplast accumulation movement"/>
    <property type="evidence" value="ECO:0007669"/>
    <property type="project" value="TreeGrafter"/>
</dbReference>
<feature type="compositionally biased region" description="Basic residues" evidence="4">
    <location>
        <begin position="212"/>
        <end position="226"/>
    </location>
</feature>
<protein>
    <submittedName>
        <fullName evidence="5">Protein WEAK CHLOROPLAST MOVEMENT UNDER BLUE LIGHT 1 like</fullName>
    </submittedName>
</protein>
<dbReference type="GO" id="GO:0005829">
    <property type="term" value="C:cytosol"/>
    <property type="evidence" value="ECO:0007669"/>
    <property type="project" value="TreeGrafter"/>
</dbReference>
<keyword evidence="2 3" id="KW-0175">Coiled coil</keyword>
<keyword evidence="6" id="KW-1185">Reference proteome</keyword>